<keyword evidence="1" id="KW-0732">Signal</keyword>
<gene>
    <name evidence="3" type="ORF">GAGA_1615</name>
</gene>
<feature type="chain" id="PRO_5045078388" description="Ice-binding protein C-terminal domain-containing protein" evidence="1">
    <location>
        <begin position="28"/>
        <end position="333"/>
    </location>
</feature>
<feature type="domain" description="Ice-binding protein C-terminal" evidence="2">
    <location>
        <begin position="255"/>
        <end position="276"/>
    </location>
</feature>
<comment type="caution">
    <text evidence="3">The sequence shown here is derived from an EMBL/GenBank/DDBJ whole genome shotgun (WGS) entry which is preliminary data.</text>
</comment>
<evidence type="ECO:0000313" key="3">
    <source>
        <dbReference type="EMBL" id="GAC04470.1"/>
    </source>
</evidence>
<accession>A0ABQ0I545</accession>
<name>A0ABQ0I545_9ALTE</name>
<feature type="signal peptide" evidence="1">
    <location>
        <begin position="1"/>
        <end position="27"/>
    </location>
</feature>
<evidence type="ECO:0000259" key="2">
    <source>
        <dbReference type="Pfam" id="PF07589"/>
    </source>
</evidence>
<sequence>MTRLFKKAKFISAAALLALTASQNISAATISFGGQTATDNSGKTSNNVNSDNTINAISDGFFVETFDAATAIPGLPGANDTSYNVAGKSDGCAINSPLVVQPSSSDVLNVRTGSTRNVAAAPAGDNTCYAYTTPETVGQDSFIDIDYSSFLASIGNIEASLAGSSIDYLGFYWGSIDTYNTFEFYSGATLVESITGGEILGLLDGEAGDRESDKSNVYVNINFTVDDAFDRLRVISSGVAGEFDNIVVGLSNRNVPAPASLAFLGLGIMGMVIRKKLKNKLIIFALKSRSAGFFCASNLCQRLHFQFLESLAQARLSGRLAAKNENERVATQL</sequence>
<dbReference type="Pfam" id="PF07589">
    <property type="entry name" value="PEP-CTERM"/>
    <property type="match status" value="1"/>
</dbReference>
<keyword evidence="4" id="KW-1185">Reference proteome</keyword>
<dbReference type="InterPro" id="IPR013424">
    <property type="entry name" value="Ice-binding_C"/>
</dbReference>
<evidence type="ECO:0000313" key="4">
    <source>
        <dbReference type="Proteomes" id="UP000008372"/>
    </source>
</evidence>
<proteinExistence type="predicted"/>
<evidence type="ECO:0000256" key="1">
    <source>
        <dbReference type="SAM" id="SignalP"/>
    </source>
</evidence>
<organism evidence="3 4">
    <name type="scientific">Paraglaciecola agarilytica NO2</name>
    <dbReference type="NCBI Taxonomy" id="1125747"/>
    <lineage>
        <taxon>Bacteria</taxon>
        <taxon>Pseudomonadati</taxon>
        <taxon>Pseudomonadota</taxon>
        <taxon>Gammaproteobacteria</taxon>
        <taxon>Alteromonadales</taxon>
        <taxon>Alteromonadaceae</taxon>
        <taxon>Paraglaciecola</taxon>
    </lineage>
</organism>
<dbReference type="EMBL" id="BAEK01000029">
    <property type="protein sequence ID" value="GAC04470.1"/>
    <property type="molecule type" value="Genomic_DNA"/>
</dbReference>
<reference evidence="3 4" key="1">
    <citation type="journal article" date="2014" name="Environ. Microbiol.">
        <title>Comparative genomics of the marine bacterial genus Glaciecola reveals the high degree of genomic diversity and genomic characteristic for cold adaptation.</title>
        <authorList>
            <person name="Qin Q.L."/>
            <person name="Xie B.B."/>
            <person name="Yu Y."/>
            <person name="Shu Y.L."/>
            <person name="Rong J.C."/>
            <person name="Zhang Y.J."/>
            <person name="Zhao D.L."/>
            <person name="Chen X.L."/>
            <person name="Zhang X.Y."/>
            <person name="Chen B."/>
            <person name="Zhou B.C."/>
            <person name="Zhang Y.Z."/>
        </authorList>
    </citation>
    <scope>NUCLEOTIDE SEQUENCE [LARGE SCALE GENOMIC DNA]</scope>
    <source>
        <strain evidence="3 4">NO2</strain>
    </source>
</reference>
<protein>
    <recommendedName>
        <fullName evidence="2">Ice-binding protein C-terminal domain-containing protein</fullName>
    </recommendedName>
</protein>
<dbReference type="Proteomes" id="UP000008372">
    <property type="component" value="Unassembled WGS sequence"/>
</dbReference>